<dbReference type="PROSITE" id="PS00674">
    <property type="entry name" value="AAA"/>
    <property type="match status" value="1"/>
</dbReference>
<keyword evidence="5" id="KW-0496">Mitochondrion</keyword>
<dbReference type="GeneID" id="8864448"/>
<feature type="domain" description="AAA+ ATPase" evidence="8">
    <location>
        <begin position="216"/>
        <end position="357"/>
    </location>
</feature>
<evidence type="ECO:0000256" key="6">
    <source>
        <dbReference type="RuleBase" id="RU003651"/>
    </source>
</evidence>
<accession>D2VQU7</accession>
<dbReference type="Pfam" id="PF17862">
    <property type="entry name" value="AAA_lid_3"/>
    <property type="match status" value="1"/>
</dbReference>
<gene>
    <name evidence="9" type="ORF">NAEGRDRAFT_51527</name>
</gene>
<feature type="region of interest" description="Disordered" evidence="7">
    <location>
        <begin position="8"/>
        <end position="44"/>
    </location>
</feature>
<dbReference type="VEuPathDB" id="AmoebaDB:NAEGRDRAFT_51527"/>
<comment type="subcellular location">
    <subcellularLocation>
        <location evidence="1">Mitochondrion outer membrane</location>
        <topology evidence="1">Single-pass membrane protein</topology>
    </subcellularLocation>
</comment>
<evidence type="ECO:0000259" key="8">
    <source>
        <dbReference type="SMART" id="SM00382"/>
    </source>
</evidence>
<keyword evidence="3" id="KW-1000">Mitochondrion outer membrane</keyword>
<dbReference type="OMA" id="NIMPREL"/>
<comment type="similarity">
    <text evidence="6">Belongs to the AAA ATPase family.</text>
</comment>
<dbReference type="InParanoid" id="D2VQU7"/>
<dbReference type="InterPro" id="IPR041569">
    <property type="entry name" value="AAA_lid_3"/>
</dbReference>
<dbReference type="GO" id="GO:0005741">
    <property type="term" value="C:mitochondrial outer membrane"/>
    <property type="evidence" value="ECO:0007669"/>
    <property type="project" value="UniProtKB-SubCell"/>
</dbReference>
<dbReference type="RefSeq" id="XP_002673517.1">
    <property type="nucleotide sequence ID" value="XM_002673471.1"/>
</dbReference>
<reference evidence="9 10" key="1">
    <citation type="journal article" date="2010" name="Cell">
        <title>The genome of Naegleria gruberi illuminates early eukaryotic versatility.</title>
        <authorList>
            <person name="Fritz-Laylin L.K."/>
            <person name="Prochnik S.E."/>
            <person name="Ginger M.L."/>
            <person name="Dacks J.B."/>
            <person name="Carpenter M.L."/>
            <person name="Field M.C."/>
            <person name="Kuo A."/>
            <person name="Paredez A."/>
            <person name="Chapman J."/>
            <person name="Pham J."/>
            <person name="Shu S."/>
            <person name="Neupane R."/>
            <person name="Cipriano M."/>
            <person name="Mancuso J."/>
            <person name="Tu H."/>
            <person name="Salamov A."/>
            <person name="Lindquist E."/>
            <person name="Shapiro H."/>
            <person name="Lucas S."/>
            <person name="Grigoriev I.V."/>
            <person name="Cande W.Z."/>
            <person name="Fulton C."/>
            <person name="Rokhsar D.S."/>
            <person name="Dawson S.C."/>
        </authorList>
    </citation>
    <scope>NUCLEOTIDE SEQUENCE [LARGE SCALE GENOMIC DNA]</scope>
    <source>
        <strain evidence="9 10">NEG-M</strain>
    </source>
</reference>
<dbReference type="OrthoDB" id="10253603at2759"/>
<evidence type="ECO:0000313" key="10">
    <source>
        <dbReference type="Proteomes" id="UP000006671"/>
    </source>
</evidence>
<dbReference type="InterPro" id="IPR051701">
    <property type="entry name" value="Mito_OM_Translocase_MSP1"/>
</dbReference>
<dbReference type="GO" id="GO:0005524">
    <property type="term" value="F:ATP binding"/>
    <property type="evidence" value="ECO:0007669"/>
    <property type="project" value="UniProtKB-KW"/>
</dbReference>
<organism evidence="10">
    <name type="scientific">Naegleria gruberi</name>
    <name type="common">Amoeba</name>
    <dbReference type="NCBI Taxonomy" id="5762"/>
    <lineage>
        <taxon>Eukaryota</taxon>
        <taxon>Discoba</taxon>
        <taxon>Heterolobosea</taxon>
        <taxon>Tetramitia</taxon>
        <taxon>Eutetramitia</taxon>
        <taxon>Vahlkampfiidae</taxon>
        <taxon>Naegleria</taxon>
    </lineage>
</organism>
<dbReference type="InterPro" id="IPR027417">
    <property type="entry name" value="P-loop_NTPase"/>
</dbReference>
<keyword evidence="2 6" id="KW-0547">Nucleotide-binding</keyword>
<dbReference type="KEGG" id="ngr:NAEGRDRAFT_51527"/>
<dbReference type="Gene3D" id="3.40.50.300">
    <property type="entry name" value="P-loop containing nucleotide triphosphate hydrolases"/>
    <property type="match status" value="1"/>
</dbReference>
<dbReference type="SUPFAM" id="SSF52540">
    <property type="entry name" value="P-loop containing nucleoside triphosphate hydrolases"/>
    <property type="match status" value="1"/>
</dbReference>
<keyword evidence="3" id="KW-0472">Membrane</keyword>
<dbReference type="Proteomes" id="UP000006671">
    <property type="component" value="Unassembled WGS sequence"/>
</dbReference>
<dbReference type="FunCoup" id="D2VQU7">
    <property type="interactions" value="255"/>
</dbReference>
<dbReference type="Pfam" id="PF00004">
    <property type="entry name" value="AAA"/>
    <property type="match status" value="1"/>
</dbReference>
<evidence type="ECO:0000256" key="3">
    <source>
        <dbReference type="ARBA" id="ARBA00022787"/>
    </source>
</evidence>
<proteinExistence type="inferred from homology"/>
<dbReference type="Gene3D" id="1.10.8.60">
    <property type="match status" value="1"/>
</dbReference>
<feature type="compositionally biased region" description="Low complexity" evidence="7">
    <location>
        <begin position="9"/>
        <end position="41"/>
    </location>
</feature>
<evidence type="ECO:0000256" key="7">
    <source>
        <dbReference type="SAM" id="MobiDB-lite"/>
    </source>
</evidence>
<dbReference type="STRING" id="5762.D2VQU7"/>
<dbReference type="GO" id="GO:0016887">
    <property type="term" value="F:ATP hydrolysis activity"/>
    <property type="evidence" value="ECO:0007669"/>
    <property type="project" value="InterPro"/>
</dbReference>
<dbReference type="InterPro" id="IPR003593">
    <property type="entry name" value="AAA+_ATPase"/>
</dbReference>
<dbReference type="InterPro" id="IPR003959">
    <property type="entry name" value="ATPase_AAA_core"/>
</dbReference>
<dbReference type="PANTHER" id="PTHR45644:SF3">
    <property type="entry name" value="FI08533P-RELATED"/>
    <property type="match status" value="1"/>
</dbReference>
<dbReference type="PANTHER" id="PTHR45644">
    <property type="entry name" value="AAA ATPASE, PUTATIVE (AFU_ORTHOLOGUE AFUA_2G12920)-RELATED-RELATED"/>
    <property type="match status" value="1"/>
</dbReference>
<dbReference type="EMBL" id="GG738890">
    <property type="protein sequence ID" value="EFC40773.1"/>
    <property type="molecule type" value="Genomic_DNA"/>
</dbReference>
<dbReference type="InterPro" id="IPR003960">
    <property type="entry name" value="ATPase_AAA_CS"/>
</dbReference>
<evidence type="ECO:0000256" key="2">
    <source>
        <dbReference type="ARBA" id="ARBA00022741"/>
    </source>
</evidence>
<protein>
    <submittedName>
        <fullName evidence="9">Predicted protein</fullName>
    </submittedName>
</protein>
<name>D2VQU7_NAEGR</name>
<keyword evidence="10" id="KW-1185">Reference proteome</keyword>
<keyword evidence="4 6" id="KW-0067">ATP-binding</keyword>
<dbReference type="GO" id="GO:0140570">
    <property type="term" value="P:extraction of mislocalized protein from mitochondrial outer membrane"/>
    <property type="evidence" value="ECO:0007669"/>
    <property type="project" value="TreeGrafter"/>
</dbReference>
<evidence type="ECO:0000313" key="9">
    <source>
        <dbReference type="EMBL" id="EFC40773.1"/>
    </source>
</evidence>
<dbReference type="eggNOG" id="KOG0737">
    <property type="taxonomic scope" value="Eukaryota"/>
</dbReference>
<evidence type="ECO:0000256" key="4">
    <source>
        <dbReference type="ARBA" id="ARBA00022840"/>
    </source>
</evidence>
<evidence type="ECO:0000256" key="5">
    <source>
        <dbReference type="ARBA" id="ARBA00023128"/>
    </source>
</evidence>
<evidence type="ECO:0000256" key="1">
    <source>
        <dbReference type="ARBA" id="ARBA00004572"/>
    </source>
</evidence>
<dbReference type="AlphaFoldDB" id="D2VQU7"/>
<dbReference type="SMART" id="SM00382">
    <property type="entry name" value="AAA"/>
    <property type="match status" value="1"/>
</dbReference>
<sequence>MNYLRDLWSSLSEQTSTTTTPSSSSSSDTSLNNNSTGSSGSPAGVLFNNNGNTELILATGSSSSGGGGSSGLSRLIFSLSETGLTLLLTFLSIKYLFMPLLSNLLNTNNKQTGTNLLPRKKRKIGELIHKCLHLENPRKDDDSYYISLYERYLNKYEKIVADFLVLPEDLDNNFDDIGGMDKLKKEIYESVCFPLKYPHIYEGNSSDSTSIKLRMLPKGVLFYGPPGTGKTSLAKAIAKECNCAFLNVKREFLSDFLYGETEKLVGALFSFATKVKPCIIFIDEIESLLPSRQASYQMHEVSKARISIILSAWDGFETTSDGDQVMVIGATNLRSQLDTAALRRMPLQFKIDAPDRNSRIQILKLLLKNERVSPTVSFEKLADATQFFSGSDLTELCKKALSFPIKELIDREIKSKTSMANIMPRELMFDDFMKARQFVNPSCLEEFEIPMDTDRIIVD</sequence>